<dbReference type="EMBL" id="CP016023">
    <property type="protein sequence ID" value="ANJ75363.1"/>
    <property type="molecule type" value="Genomic_DNA"/>
</dbReference>
<accession>A0A192A4T8</accession>
<sequence>MNLALHPTEERMLTVAMYLEEFGHLAKTEHVPRARCPICHGALYVIGSKSDKLKPRFSHISGERLCCPLVRNGEAPTDITVEQQADAALAQRNRERFLAQWQWHFAFMKRPHHAPTLSMARFIALLDYASARNLWAYKELKSASVPYILLSYAGFILAGRQRGGRWLHFWFDSSVRDVHDLHTQRGSPPRFFRAHYTHPRATLLPSQQHLFHMEEVSLSQTYLEEAQPNVNAEDVGAFWTYLRRAEA</sequence>
<dbReference type="GeneID" id="61528902"/>
<dbReference type="Proteomes" id="UP000078572">
    <property type="component" value="Chromosome 2"/>
</dbReference>
<proteinExistence type="predicted"/>
<name>A0A192A4T8_9RALS</name>
<dbReference type="AlphaFoldDB" id="A0A192A4T8"/>
<evidence type="ECO:0000313" key="2">
    <source>
        <dbReference type="Proteomes" id="UP000078572"/>
    </source>
</evidence>
<organism evidence="1 2">
    <name type="scientific">Ralstonia insidiosa</name>
    <dbReference type="NCBI Taxonomy" id="190721"/>
    <lineage>
        <taxon>Bacteria</taxon>
        <taxon>Pseudomonadati</taxon>
        <taxon>Pseudomonadota</taxon>
        <taxon>Betaproteobacteria</taxon>
        <taxon>Burkholderiales</taxon>
        <taxon>Burkholderiaceae</taxon>
        <taxon>Ralstonia</taxon>
    </lineage>
</organism>
<evidence type="ECO:0000313" key="1">
    <source>
        <dbReference type="EMBL" id="ANJ75363.1"/>
    </source>
</evidence>
<dbReference type="OrthoDB" id="9008811at2"/>
<dbReference type="RefSeq" id="WP_064807912.1">
    <property type="nucleotide sequence ID" value="NZ_CP016023.1"/>
</dbReference>
<protein>
    <submittedName>
        <fullName evidence="1">Uncharacterized protein</fullName>
    </submittedName>
</protein>
<reference evidence="2" key="1">
    <citation type="submission" date="2016-06" db="EMBL/GenBank/DDBJ databases">
        <authorList>
            <person name="Xu Y."/>
            <person name="Nagy A."/>
            <person name="Yan X."/>
            <person name="Kim S.W."/>
            <person name="Haley B."/>
            <person name="Liu N.T."/>
            <person name="Nou X."/>
        </authorList>
    </citation>
    <scope>NUCLEOTIDE SEQUENCE [LARGE SCALE GENOMIC DNA]</scope>
    <source>
        <strain evidence="2">ATCC 49129</strain>
    </source>
</reference>
<keyword evidence="2" id="KW-1185">Reference proteome</keyword>
<gene>
    <name evidence="1" type="ORF">A9Y76_22940</name>
</gene>